<keyword evidence="1" id="KW-0371">Homeobox</keyword>
<name>A0AAV4R3Q9_CAEEX</name>
<feature type="non-terminal residue" evidence="1">
    <location>
        <position position="1"/>
    </location>
</feature>
<protein>
    <submittedName>
        <fullName evidence="1">Homeobox protein cut-like</fullName>
    </submittedName>
</protein>
<accession>A0AAV4R3Q9</accession>
<proteinExistence type="predicted"/>
<evidence type="ECO:0000313" key="2">
    <source>
        <dbReference type="Proteomes" id="UP001054945"/>
    </source>
</evidence>
<sequence length="126" mass="14094">EKAEEKDPEFVHLFDEKESDQLGSEFAVKSNLEEAETKVAQLQSGKSDEMEVIVNDLERANQGSCRLTFASRLQQAERDDIPVYTFAVTGTTGKHLIGHHLSSFERSILGSETLGIIQPLILIYKN</sequence>
<dbReference type="EMBL" id="BPLR01007366">
    <property type="protein sequence ID" value="GIY16365.1"/>
    <property type="molecule type" value="Genomic_DNA"/>
</dbReference>
<keyword evidence="1" id="KW-0238">DNA-binding</keyword>
<comment type="caution">
    <text evidence="1">The sequence shown here is derived from an EMBL/GenBank/DDBJ whole genome shotgun (WGS) entry which is preliminary data.</text>
</comment>
<keyword evidence="2" id="KW-1185">Reference proteome</keyword>
<gene>
    <name evidence="1" type="primary">ct_1</name>
    <name evidence="1" type="ORF">CEXT_739071</name>
</gene>
<dbReference type="GO" id="GO:0003677">
    <property type="term" value="F:DNA binding"/>
    <property type="evidence" value="ECO:0007669"/>
    <property type="project" value="UniProtKB-KW"/>
</dbReference>
<organism evidence="1 2">
    <name type="scientific">Caerostris extrusa</name>
    <name type="common">Bark spider</name>
    <name type="synonym">Caerostris bankana</name>
    <dbReference type="NCBI Taxonomy" id="172846"/>
    <lineage>
        <taxon>Eukaryota</taxon>
        <taxon>Metazoa</taxon>
        <taxon>Ecdysozoa</taxon>
        <taxon>Arthropoda</taxon>
        <taxon>Chelicerata</taxon>
        <taxon>Arachnida</taxon>
        <taxon>Araneae</taxon>
        <taxon>Araneomorphae</taxon>
        <taxon>Entelegynae</taxon>
        <taxon>Araneoidea</taxon>
        <taxon>Araneidae</taxon>
        <taxon>Caerostris</taxon>
    </lineage>
</organism>
<evidence type="ECO:0000313" key="1">
    <source>
        <dbReference type="EMBL" id="GIY16365.1"/>
    </source>
</evidence>
<reference evidence="1 2" key="1">
    <citation type="submission" date="2021-06" db="EMBL/GenBank/DDBJ databases">
        <title>Caerostris extrusa draft genome.</title>
        <authorList>
            <person name="Kono N."/>
            <person name="Arakawa K."/>
        </authorList>
    </citation>
    <scope>NUCLEOTIDE SEQUENCE [LARGE SCALE GENOMIC DNA]</scope>
</reference>
<dbReference type="AlphaFoldDB" id="A0AAV4R3Q9"/>
<dbReference type="Proteomes" id="UP001054945">
    <property type="component" value="Unassembled WGS sequence"/>
</dbReference>